<feature type="compositionally biased region" description="Basic and acidic residues" evidence="1">
    <location>
        <begin position="17"/>
        <end position="32"/>
    </location>
</feature>
<feature type="transmembrane region" description="Helical" evidence="2">
    <location>
        <begin position="299"/>
        <end position="318"/>
    </location>
</feature>
<keyword evidence="2" id="KW-0472">Membrane</keyword>
<evidence type="ECO:0000256" key="1">
    <source>
        <dbReference type="SAM" id="MobiDB-lite"/>
    </source>
</evidence>
<dbReference type="EMBL" id="AGNL01012108">
    <property type="protein sequence ID" value="EJK68076.1"/>
    <property type="molecule type" value="Genomic_DNA"/>
</dbReference>
<proteinExistence type="predicted"/>
<keyword evidence="2" id="KW-1133">Transmembrane helix</keyword>
<dbReference type="Proteomes" id="UP000266841">
    <property type="component" value="Unassembled WGS sequence"/>
</dbReference>
<feature type="region of interest" description="Disordered" evidence="1">
    <location>
        <begin position="1"/>
        <end position="39"/>
    </location>
</feature>
<gene>
    <name evidence="3" type="ORF">THAOC_10784</name>
</gene>
<evidence type="ECO:0000256" key="2">
    <source>
        <dbReference type="SAM" id="Phobius"/>
    </source>
</evidence>
<comment type="caution">
    <text evidence="3">The sequence shown here is derived from an EMBL/GenBank/DDBJ whole genome shotgun (WGS) entry which is preliminary data.</text>
</comment>
<evidence type="ECO:0000313" key="3">
    <source>
        <dbReference type="EMBL" id="EJK68076.1"/>
    </source>
</evidence>
<evidence type="ECO:0000313" key="4">
    <source>
        <dbReference type="Proteomes" id="UP000266841"/>
    </source>
</evidence>
<feature type="region of interest" description="Disordered" evidence="1">
    <location>
        <begin position="86"/>
        <end position="262"/>
    </location>
</feature>
<feature type="compositionally biased region" description="Basic and acidic residues" evidence="1">
    <location>
        <begin position="209"/>
        <end position="253"/>
    </location>
</feature>
<keyword evidence="4" id="KW-1185">Reference proteome</keyword>
<organism evidence="3 4">
    <name type="scientific">Thalassiosira oceanica</name>
    <name type="common">Marine diatom</name>
    <dbReference type="NCBI Taxonomy" id="159749"/>
    <lineage>
        <taxon>Eukaryota</taxon>
        <taxon>Sar</taxon>
        <taxon>Stramenopiles</taxon>
        <taxon>Ochrophyta</taxon>
        <taxon>Bacillariophyta</taxon>
        <taxon>Coscinodiscophyceae</taxon>
        <taxon>Thalassiosirophycidae</taxon>
        <taxon>Thalassiosirales</taxon>
        <taxon>Thalassiosiraceae</taxon>
        <taxon>Thalassiosira</taxon>
    </lineage>
</organism>
<sequence length="320" mass="34121">ESKPRRSLGTENTLRPSEAKRGPVHVRPDLRPHRTPRPTFAIEIDTLVPTSGSTPTVSTDATAPPTLSLQTVAPIEAVALVCPPPDLVGCTSPDPSNPVDECDAEGAPRNGGRAPEETQAQARDGGDDPARADLRADAPPRHAGADARADLRADHLLGQRRRRDAVPHAGSCAGCEADPQRAPDRVLGLSAVSRRGRDTPPDPPAGHPFPDHGLPDDPGADRWSDRPAHVRFHPDRQHGSDRSSDGARARAEGVTDPTAFGHEMTTTPSALLYMPAVPQTRVAVSAEPMPCTKMQNTNFVYILIYLGYNTAVCILVILSL</sequence>
<reference evidence="3 4" key="1">
    <citation type="journal article" date="2012" name="Genome Biol.">
        <title>Genome and low-iron response of an oceanic diatom adapted to chronic iron limitation.</title>
        <authorList>
            <person name="Lommer M."/>
            <person name="Specht M."/>
            <person name="Roy A.S."/>
            <person name="Kraemer L."/>
            <person name="Andreson R."/>
            <person name="Gutowska M.A."/>
            <person name="Wolf J."/>
            <person name="Bergner S.V."/>
            <person name="Schilhabel M.B."/>
            <person name="Klostermeier U.C."/>
            <person name="Beiko R.G."/>
            <person name="Rosenstiel P."/>
            <person name="Hippler M."/>
            <person name="Laroche J."/>
        </authorList>
    </citation>
    <scope>NUCLEOTIDE SEQUENCE [LARGE SCALE GENOMIC DNA]</scope>
    <source>
        <strain evidence="3 4">CCMP1005</strain>
    </source>
</reference>
<feature type="non-terminal residue" evidence="3">
    <location>
        <position position="1"/>
    </location>
</feature>
<dbReference type="AlphaFoldDB" id="K0T3Y7"/>
<keyword evidence="2" id="KW-0812">Transmembrane</keyword>
<feature type="compositionally biased region" description="Basic and acidic residues" evidence="1">
    <location>
        <begin position="124"/>
        <end position="157"/>
    </location>
</feature>
<protein>
    <submittedName>
        <fullName evidence="3">Uncharacterized protein</fullName>
    </submittedName>
</protein>
<accession>K0T3Y7</accession>
<name>K0T3Y7_THAOC</name>